<dbReference type="EC" id="5.1.1.-" evidence="3"/>
<dbReference type="InterPro" id="IPR015942">
    <property type="entry name" value="Asp/Glu/hydantoin_racemase"/>
</dbReference>
<gene>
    <name evidence="3" type="ORF">GRI41_02345</name>
</gene>
<keyword evidence="4" id="KW-1185">Reference proteome</keyword>
<name>A0A844ZPI3_9SPHN</name>
<dbReference type="Gene3D" id="3.40.50.1860">
    <property type="match status" value="2"/>
</dbReference>
<proteinExistence type="inferred from homology"/>
<dbReference type="PANTHER" id="PTHR21198:SF7">
    <property type="entry name" value="ASPARTATE-GLUTAMATE RACEMASE FAMILY"/>
    <property type="match status" value="1"/>
</dbReference>
<dbReference type="Pfam" id="PF01177">
    <property type="entry name" value="Asp_Glu_race"/>
    <property type="match status" value="1"/>
</dbReference>
<accession>A0A844ZPI3</accession>
<dbReference type="InterPro" id="IPR004380">
    <property type="entry name" value="Asp_race"/>
</dbReference>
<reference evidence="3 4" key="1">
    <citation type="submission" date="2019-12" db="EMBL/GenBank/DDBJ databases">
        <title>Genomic-based taxomic classification of the family Erythrobacteraceae.</title>
        <authorList>
            <person name="Xu L."/>
        </authorList>
    </citation>
    <scope>NUCLEOTIDE SEQUENCE [LARGE SCALE GENOMIC DNA]</scope>
    <source>
        <strain evidence="3 4">KCTC 52763</strain>
    </source>
</reference>
<dbReference type="RefSeq" id="WP_160603061.1">
    <property type="nucleotide sequence ID" value="NZ_WTYX01000001.1"/>
</dbReference>
<sequence>MRKLGLIGGMSWVSTRLYFEQINRMVQKRTTPRTTAPLLIESLDFASLSALKDDADWDAATRNLIASAQRIEQAGAEGLVICANSMHRDFEKIAESVSIPILHAADCIGAKVVKEGKTNVALLGRRNVMTESFFRQRIVAHGVDLMAPDMDNVDAVDRVIHDELLVGKASRDAERLFKTIITQKEQRGSTAVILACTELELVVDVDANVLPIFDSARIHCAAAVDWIFGDQEA</sequence>
<dbReference type="Proteomes" id="UP000442714">
    <property type="component" value="Unassembled WGS sequence"/>
</dbReference>
<dbReference type="NCBIfam" id="TIGR00035">
    <property type="entry name" value="asp_race"/>
    <property type="match status" value="1"/>
</dbReference>
<dbReference type="PANTHER" id="PTHR21198">
    <property type="entry name" value="GLUTAMATE RACEMASE"/>
    <property type="match status" value="1"/>
</dbReference>
<keyword evidence="2 3" id="KW-0413">Isomerase</keyword>
<comment type="similarity">
    <text evidence="1">Belongs to the aspartate/glutamate racemases family.</text>
</comment>
<comment type="caution">
    <text evidence="3">The sequence shown here is derived from an EMBL/GenBank/DDBJ whole genome shotgun (WGS) entry which is preliminary data.</text>
</comment>
<evidence type="ECO:0000256" key="2">
    <source>
        <dbReference type="ARBA" id="ARBA00023235"/>
    </source>
</evidence>
<evidence type="ECO:0000313" key="4">
    <source>
        <dbReference type="Proteomes" id="UP000442714"/>
    </source>
</evidence>
<dbReference type="SUPFAM" id="SSF53681">
    <property type="entry name" value="Aspartate/glutamate racemase"/>
    <property type="match status" value="2"/>
</dbReference>
<organism evidence="3 4">
    <name type="scientific">Pontixanthobacter aquaemixtae</name>
    <dbReference type="NCBI Taxonomy" id="1958940"/>
    <lineage>
        <taxon>Bacteria</taxon>
        <taxon>Pseudomonadati</taxon>
        <taxon>Pseudomonadota</taxon>
        <taxon>Alphaproteobacteria</taxon>
        <taxon>Sphingomonadales</taxon>
        <taxon>Erythrobacteraceae</taxon>
        <taxon>Pontixanthobacter</taxon>
    </lineage>
</organism>
<dbReference type="AlphaFoldDB" id="A0A844ZPI3"/>
<dbReference type="GO" id="GO:0047661">
    <property type="term" value="F:amino-acid racemase activity"/>
    <property type="evidence" value="ECO:0007669"/>
    <property type="project" value="InterPro"/>
</dbReference>
<protein>
    <submittedName>
        <fullName evidence="3">Amino acid racemase</fullName>
        <ecNumber evidence="3">5.1.1.-</ecNumber>
    </submittedName>
</protein>
<evidence type="ECO:0000256" key="1">
    <source>
        <dbReference type="ARBA" id="ARBA00007847"/>
    </source>
</evidence>
<dbReference type="InterPro" id="IPR001920">
    <property type="entry name" value="Asp/Glu_race"/>
</dbReference>
<dbReference type="EMBL" id="WTYX01000001">
    <property type="protein sequence ID" value="MXO89653.1"/>
    <property type="molecule type" value="Genomic_DNA"/>
</dbReference>
<evidence type="ECO:0000313" key="3">
    <source>
        <dbReference type="EMBL" id="MXO89653.1"/>
    </source>
</evidence>
<dbReference type="OrthoDB" id="9803739at2"/>